<accession>A0AAP7GZP8</accession>
<dbReference type="EMBL" id="QMGS01000096">
    <property type="protein sequence ID" value="RMW80813.1"/>
    <property type="molecule type" value="Genomic_DNA"/>
</dbReference>
<comment type="caution">
    <text evidence="1">The sequence shown here is derived from an EMBL/GenBank/DDBJ whole genome shotgun (WGS) entry which is preliminary data.</text>
</comment>
<evidence type="ECO:0000313" key="1">
    <source>
        <dbReference type="EMBL" id="OBY54276.1"/>
    </source>
</evidence>
<organism evidence="1 3">
    <name type="scientific">Aggregatibacter aphrophilus</name>
    <name type="common">Haemophilus aphrophilus</name>
    <dbReference type="NCBI Taxonomy" id="732"/>
    <lineage>
        <taxon>Bacteria</taxon>
        <taxon>Pseudomonadati</taxon>
        <taxon>Pseudomonadota</taxon>
        <taxon>Gammaproteobacteria</taxon>
        <taxon>Pasteurellales</taxon>
        <taxon>Pasteurellaceae</taxon>
        <taxon>Aggregatibacter</taxon>
    </lineage>
</organism>
<reference evidence="1 3" key="1">
    <citation type="submission" date="2016-06" db="EMBL/GenBank/DDBJ databases">
        <title>Simultaneous identification of Haemophilus influenzae and Haemophilus haemolyticus using TaqMan real-time PCR.</title>
        <authorList>
            <person name="Price E.P."/>
            <person name="Sarovich D.S."/>
            <person name="Harris T."/>
            <person name="Spargo J.C."/>
            <person name="Nosworthy E."/>
            <person name="Beissbarth J."/>
            <person name="Smith-Vaughan H."/>
        </authorList>
    </citation>
    <scope>NUCLEOTIDE SEQUENCE [LARGE SCALE GENOMIC DNA]</scope>
    <source>
        <strain evidence="1 3">ATCC 7901</strain>
    </source>
</reference>
<dbReference type="AlphaFoldDB" id="A0AAP7GZP8"/>
<dbReference type="EMBL" id="MAQE01000001">
    <property type="protein sequence ID" value="OBY54276.1"/>
    <property type="molecule type" value="Genomic_DNA"/>
</dbReference>
<name>A0AAP7GZP8_AGGAP</name>
<protein>
    <recommendedName>
        <fullName evidence="5">Lipoprotein SmpA/OmlA domain-containing protein</fullName>
    </recommendedName>
</protein>
<dbReference type="RefSeq" id="WP_050692979.1">
    <property type="nucleotide sequence ID" value="NZ_CP012067.1"/>
</dbReference>
<dbReference type="KEGG" id="aaz:ADJ80_03645"/>
<evidence type="ECO:0000313" key="4">
    <source>
        <dbReference type="Proteomes" id="UP000274211"/>
    </source>
</evidence>
<dbReference type="Proteomes" id="UP000274211">
    <property type="component" value="Unassembled WGS sequence"/>
</dbReference>
<reference evidence="2 4" key="2">
    <citation type="journal article" date="2019" name="J. Oral Microbiol.">
        <title>Role of OmpA1 and OmpA2 in Aggregatibacter actinomycetemcomitans and Aggregatibacter aphrophilus serum resistance.</title>
        <authorList>
            <person name="Lindholm M."/>
            <person name="Min Aung K."/>
            <person name="Nyunt Wai S."/>
            <person name="Oscarsson J."/>
        </authorList>
    </citation>
    <scope>NUCLEOTIDE SEQUENCE [LARGE SCALE GENOMIC DNA]</scope>
    <source>
        <strain evidence="2 4">HK83</strain>
    </source>
</reference>
<evidence type="ECO:0000313" key="2">
    <source>
        <dbReference type="EMBL" id="RMW80813.1"/>
    </source>
</evidence>
<evidence type="ECO:0000313" key="3">
    <source>
        <dbReference type="Proteomes" id="UP000092746"/>
    </source>
</evidence>
<dbReference type="PROSITE" id="PS51257">
    <property type="entry name" value="PROKAR_LIPOPROTEIN"/>
    <property type="match status" value="1"/>
</dbReference>
<gene>
    <name evidence="1" type="ORF">BBB52_02160</name>
    <name evidence="2" type="ORF">DOL88_09420</name>
</gene>
<proteinExistence type="predicted"/>
<evidence type="ECO:0008006" key="5">
    <source>
        <dbReference type="Google" id="ProtNLM"/>
    </source>
</evidence>
<dbReference type="Proteomes" id="UP000092746">
    <property type="component" value="Unassembled WGS sequence"/>
</dbReference>
<keyword evidence="4" id="KW-1185">Reference proteome</keyword>
<sequence length="123" mass="13583">MTVFKRFLTLFGLSLIITSCSVTNSKTFDSAYLSQNLITGKTTVEDVERLLGKPDNRRDTPNGVYFFQYSKNQSNEMANIANQFIPGLSTVSSIADAAGGKSGHDSLTVYFRNNKVSGYNLEH</sequence>